<feature type="domain" description="Protein kinase" evidence="10">
    <location>
        <begin position="26"/>
        <end position="278"/>
    </location>
</feature>
<organism evidence="11 12">
    <name type="scientific">Streptomyces capitiformicae</name>
    <dbReference type="NCBI Taxonomy" id="2014920"/>
    <lineage>
        <taxon>Bacteria</taxon>
        <taxon>Bacillati</taxon>
        <taxon>Actinomycetota</taxon>
        <taxon>Actinomycetes</taxon>
        <taxon>Kitasatosporales</taxon>
        <taxon>Streptomycetaceae</taxon>
        <taxon>Streptomyces</taxon>
    </lineage>
</organism>
<evidence type="ECO:0000256" key="8">
    <source>
        <dbReference type="SAM" id="MobiDB-lite"/>
    </source>
</evidence>
<comment type="caution">
    <text evidence="11">The sequence shown here is derived from an EMBL/GenBank/DDBJ whole genome shotgun (WGS) entry which is preliminary data.</text>
</comment>
<proteinExistence type="predicted"/>
<dbReference type="PROSITE" id="PS00108">
    <property type="entry name" value="PROTEIN_KINASE_ST"/>
    <property type="match status" value="1"/>
</dbReference>
<keyword evidence="2" id="KW-0723">Serine/threonine-protein kinase</keyword>
<dbReference type="CDD" id="cd14014">
    <property type="entry name" value="STKc_PknB_like"/>
    <property type="match status" value="1"/>
</dbReference>
<evidence type="ECO:0000256" key="2">
    <source>
        <dbReference type="ARBA" id="ARBA00022527"/>
    </source>
</evidence>
<dbReference type="GO" id="GO:0004674">
    <property type="term" value="F:protein serine/threonine kinase activity"/>
    <property type="evidence" value="ECO:0007669"/>
    <property type="project" value="UniProtKB-KW"/>
</dbReference>
<feature type="region of interest" description="Disordered" evidence="8">
    <location>
        <begin position="323"/>
        <end position="358"/>
    </location>
</feature>
<keyword evidence="6 7" id="KW-0067">ATP-binding</keyword>
<evidence type="ECO:0000256" key="3">
    <source>
        <dbReference type="ARBA" id="ARBA00022679"/>
    </source>
</evidence>
<evidence type="ECO:0000256" key="7">
    <source>
        <dbReference type="PROSITE-ProRule" id="PRU10141"/>
    </source>
</evidence>
<keyword evidence="9" id="KW-0812">Transmembrane</keyword>
<dbReference type="EMBL" id="BNAT01000034">
    <property type="protein sequence ID" value="GHE50148.1"/>
    <property type="molecule type" value="Genomic_DNA"/>
</dbReference>
<dbReference type="EC" id="2.7.11.1" evidence="1"/>
<dbReference type="InterPro" id="IPR017441">
    <property type="entry name" value="Protein_kinase_ATP_BS"/>
</dbReference>
<evidence type="ECO:0000259" key="10">
    <source>
        <dbReference type="PROSITE" id="PS50011"/>
    </source>
</evidence>
<dbReference type="Pfam" id="PF00069">
    <property type="entry name" value="Pkinase"/>
    <property type="match status" value="1"/>
</dbReference>
<keyword evidence="12" id="KW-1185">Reference proteome</keyword>
<evidence type="ECO:0000313" key="11">
    <source>
        <dbReference type="EMBL" id="GHE50148.1"/>
    </source>
</evidence>
<feature type="transmembrane region" description="Helical" evidence="9">
    <location>
        <begin position="300"/>
        <end position="321"/>
    </location>
</feature>
<keyword evidence="4 7" id="KW-0547">Nucleotide-binding</keyword>
<accession>A0A918ZGD9</accession>
<reference evidence="11" key="1">
    <citation type="journal article" date="2014" name="Int. J. Syst. Evol. Microbiol.">
        <title>Complete genome sequence of Corynebacterium casei LMG S-19264T (=DSM 44701T), isolated from a smear-ripened cheese.</title>
        <authorList>
            <consortium name="US DOE Joint Genome Institute (JGI-PGF)"/>
            <person name="Walter F."/>
            <person name="Albersmeier A."/>
            <person name="Kalinowski J."/>
            <person name="Ruckert C."/>
        </authorList>
    </citation>
    <scope>NUCLEOTIDE SEQUENCE</scope>
    <source>
        <strain evidence="11">CGMCC 4.7403</strain>
    </source>
</reference>
<dbReference type="PROSITE" id="PS50011">
    <property type="entry name" value="PROTEIN_KINASE_DOM"/>
    <property type="match status" value="1"/>
</dbReference>
<dbReference type="GO" id="GO:0005524">
    <property type="term" value="F:ATP binding"/>
    <property type="evidence" value="ECO:0007669"/>
    <property type="project" value="UniProtKB-UniRule"/>
</dbReference>
<dbReference type="PANTHER" id="PTHR43289">
    <property type="entry name" value="MITOGEN-ACTIVATED PROTEIN KINASE KINASE KINASE 20-RELATED"/>
    <property type="match status" value="1"/>
</dbReference>
<dbReference type="RefSeq" id="WP_229914250.1">
    <property type="nucleotide sequence ID" value="NZ_BNAT01000034.1"/>
</dbReference>
<sequence length="508" mass="55260">MTTGVDGEDPEAVPAEGGVRLIGGRYELAERLGEGGMGTVWAGLDLLVDREVAVKEAYVTDRQPRVERVLREARAAARVNHPAVVTIHDVVMEDGHPWIVMERVHGESLATLLERETILPEREAARIALSVVEALAAAHDRGVLHRDVKPGNVLLGTDGRVVLTDFGIAYIEGEESLTRAGEFVGSLAYTAPERMGGRKPGPAADLWSLGVLLFQMVEGWSPFQRESVEGTVAAVLTTEAPTPRRAVGLGPVIGELLSKEPEDRPTAERVAAALRTAATAPEETTEPGKPDRPRLGRRRVWLAVVVATALLALVPLGIVALRDDNDTSADGGSSRRSARPTATSTPSPTPTPAPLPTAATGYELVRTGEFSVQVPTGSTRHDKNADGQYRYTHEDGYELIVVPGRDRAETSSDNPVDYMREYEPELQPFRDSAWATSTGIRLIETRSRTFAEGQFTWETADARAVYVRNMALLVDGRYHVVAVLGPEDQRETVSRIYEQVVITYEPDE</sequence>
<dbReference type="Gene3D" id="3.30.200.20">
    <property type="entry name" value="Phosphorylase Kinase, domain 1"/>
    <property type="match status" value="1"/>
</dbReference>
<keyword evidence="9" id="KW-1133">Transmembrane helix</keyword>
<evidence type="ECO:0000256" key="4">
    <source>
        <dbReference type="ARBA" id="ARBA00022741"/>
    </source>
</evidence>
<name>A0A918ZGD9_9ACTN</name>
<dbReference type="Proteomes" id="UP000603227">
    <property type="component" value="Unassembled WGS sequence"/>
</dbReference>
<keyword evidence="5" id="KW-0418">Kinase</keyword>
<dbReference type="PANTHER" id="PTHR43289:SF6">
    <property type="entry name" value="SERINE_THREONINE-PROTEIN KINASE NEKL-3"/>
    <property type="match status" value="1"/>
</dbReference>
<dbReference type="AlphaFoldDB" id="A0A918ZGD9"/>
<dbReference type="PROSITE" id="PS00107">
    <property type="entry name" value="PROTEIN_KINASE_ATP"/>
    <property type="match status" value="1"/>
</dbReference>
<gene>
    <name evidence="11" type="ORF">GCM10017771_71940</name>
</gene>
<dbReference type="InterPro" id="IPR008271">
    <property type="entry name" value="Ser/Thr_kinase_AS"/>
</dbReference>
<keyword evidence="3" id="KW-0808">Transferase</keyword>
<dbReference type="SMART" id="SM00220">
    <property type="entry name" value="S_TKc"/>
    <property type="match status" value="1"/>
</dbReference>
<evidence type="ECO:0000256" key="1">
    <source>
        <dbReference type="ARBA" id="ARBA00012513"/>
    </source>
</evidence>
<dbReference type="InterPro" id="IPR000719">
    <property type="entry name" value="Prot_kinase_dom"/>
</dbReference>
<keyword evidence="9" id="KW-0472">Membrane</keyword>
<evidence type="ECO:0000256" key="5">
    <source>
        <dbReference type="ARBA" id="ARBA00022777"/>
    </source>
</evidence>
<dbReference type="SUPFAM" id="SSF56112">
    <property type="entry name" value="Protein kinase-like (PK-like)"/>
    <property type="match status" value="1"/>
</dbReference>
<feature type="binding site" evidence="7">
    <location>
        <position position="55"/>
    </location>
    <ligand>
        <name>ATP</name>
        <dbReference type="ChEBI" id="CHEBI:30616"/>
    </ligand>
</feature>
<dbReference type="Gene3D" id="1.10.510.10">
    <property type="entry name" value="Transferase(Phosphotransferase) domain 1"/>
    <property type="match status" value="1"/>
</dbReference>
<reference evidence="11" key="2">
    <citation type="submission" date="2020-09" db="EMBL/GenBank/DDBJ databases">
        <authorList>
            <person name="Sun Q."/>
            <person name="Zhou Y."/>
        </authorList>
    </citation>
    <scope>NUCLEOTIDE SEQUENCE</scope>
    <source>
        <strain evidence="11">CGMCC 4.7403</strain>
    </source>
</reference>
<evidence type="ECO:0000256" key="9">
    <source>
        <dbReference type="SAM" id="Phobius"/>
    </source>
</evidence>
<dbReference type="InterPro" id="IPR011009">
    <property type="entry name" value="Kinase-like_dom_sf"/>
</dbReference>
<evidence type="ECO:0000256" key="6">
    <source>
        <dbReference type="ARBA" id="ARBA00022840"/>
    </source>
</evidence>
<protein>
    <recommendedName>
        <fullName evidence="1">non-specific serine/threonine protein kinase</fullName>
        <ecNumber evidence="1">2.7.11.1</ecNumber>
    </recommendedName>
</protein>
<feature type="compositionally biased region" description="Low complexity" evidence="8">
    <location>
        <begin position="328"/>
        <end position="346"/>
    </location>
</feature>
<evidence type="ECO:0000313" key="12">
    <source>
        <dbReference type="Proteomes" id="UP000603227"/>
    </source>
</evidence>